<dbReference type="Pfam" id="PF03454">
    <property type="entry name" value="MoeA_C"/>
    <property type="match status" value="1"/>
</dbReference>
<dbReference type="InterPro" id="IPR036688">
    <property type="entry name" value="MoeA_C_domain_IV_sf"/>
</dbReference>
<keyword evidence="9" id="KW-1185">Reference proteome</keyword>
<keyword evidence="4 6" id="KW-0501">Molybdenum cofactor biosynthesis</keyword>
<dbReference type="SMART" id="SM00852">
    <property type="entry name" value="MoCF_biosynth"/>
    <property type="match status" value="1"/>
</dbReference>
<dbReference type="PANTHER" id="PTHR10192">
    <property type="entry name" value="MOLYBDOPTERIN BIOSYNTHESIS PROTEIN"/>
    <property type="match status" value="1"/>
</dbReference>
<dbReference type="UniPathway" id="UPA00344"/>
<keyword evidence="6" id="KW-0808">Transferase</keyword>
<dbReference type="AlphaFoldDB" id="A0A1H8EPG8"/>
<evidence type="ECO:0000256" key="4">
    <source>
        <dbReference type="ARBA" id="ARBA00023150"/>
    </source>
</evidence>
<dbReference type="Pfam" id="PF03453">
    <property type="entry name" value="MoeA_N"/>
    <property type="match status" value="1"/>
</dbReference>
<dbReference type="GO" id="GO:0005829">
    <property type="term" value="C:cytosol"/>
    <property type="evidence" value="ECO:0007669"/>
    <property type="project" value="TreeGrafter"/>
</dbReference>
<keyword evidence="6" id="KW-0460">Magnesium</keyword>
<accession>A0A1H8EPG8</accession>
<dbReference type="PANTHER" id="PTHR10192:SF5">
    <property type="entry name" value="GEPHYRIN"/>
    <property type="match status" value="1"/>
</dbReference>
<dbReference type="OrthoDB" id="9804758at2"/>
<evidence type="ECO:0000256" key="3">
    <source>
        <dbReference type="ARBA" id="ARBA00010763"/>
    </source>
</evidence>
<dbReference type="STRING" id="1166340.SAMN05192583_2244"/>
<comment type="function">
    <text evidence="1 6">Catalyzes the insertion of molybdate into adenylated molybdopterin with the concomitant release of AMP.</text>
</comment>
<dbReference type="InterPro" id="IPR036135">
    <property type="entry name" value="MoeA_linker/N_sf"/>
</dbReference>
<protein>
    <recommendedName>
        <fullName evidence="6">Molybdopterin molybdenumtransferase</fullName>
        <ecNumber evidence="6">2.10.1.1</ecNumber>
    </recommendedName>
</protein>
<dbReference type="GO" id="GO:0061599">
    <property type="term" value="F:molybdopterin molybdotransferase activity"/>
    <property type="evidence" value="ECO:0007669"/>
    <property type="project" value="UniProtKB-UniRule"/>
</dbReference>
<dbReference type="Gene3D" id="2.40.340.10">
    <property type="entry name" value="MoeA, C-terminal, domain IV"/>
    <property type="match status" value="1"/>
</dbReference>
<dbReference type="InterPro" id="IPR038987">
    <property type="entry name" value="MoeA-like"/>
</dbReference>
<proteinExistence type="inferred from homology"/>
<comment type="pathway">
    <text evidence="2 6">Cofactor biosynthesis; molybdopterin biosynthesis.</text>
</comment>
<organism evidence="8 9">
    <name type="scientific">Sphingomonas gellani</name>
    <dbReference type="NCBI Taxonomy" id="1166340"/>
    <lineage>
        <taxon>Bacteria</taxon>
        <taxon>Pseudomonadati</taxon>
        <taxon>Pseudomonadota</taxon>
        <taxon>Alphaproteobacteria</taxon>
        <taxon>Sphingomonadales</taxon>
        <taxon>Sphingomonadaceae</taxon>
        <taxon>Sphingomonas</taxon>
    </lineage>
</organism>
<dbReference type="Gene3D" id="3.40.980.10">
    <property type="entry name" value="MoaB/Mog-like domain"/>
    <property type="match status" value="1"/>
</dbReference>
<dbReference type="Proteomes" id="UP000199206">
    <property type="component" value="Unassembled WGS sequence"/>
</dbReference>
<dbReference type="SUPFAM" id="SSF53218">
    <property type="entry name" value="Molybdenum cofactor biosynthesis proteins"/>
    <property type="match status" value="1"/>
</dbReference>
<sequence length="402" mass="41841">MNPPTPSPSAALLPVEEAQARLLASVNPLPVQNVPLERAIGRWTGENLTARRTQPAATLSAMDGYALRFADMPGPWRVIGESAAGAPFTGRVSVGEATRIFTGAAMPEGTDTVLVQEEAARDGDRLILAGEGPPYHGRNTRARGLDFHEGDVLVRRGERLTPARLAVLATGGHGDAPIARPVRVALVATGDELVAPGQPASGVALPESNRLMLRAMLADLPVETVDLGILPDRLDVLRDAFGAVDADLLVTTGGASVGDHDLIRPALEAAGGVIDFWRIALRPGKPMMAGRMRGTAVLGLPGNPVSAFVTALLFVRPLVMRLAGAADPLPSPVAARLGEALAANGPRTDYVRAEVRDGMVFASSIQDSSMLLTLARSSCLIVRAPHAPAAAAGDSAEILMIA</sequence>
<dbReference type="GO" id="GO:0006777">
    <property type="term" value="P:Mo-molybdopterin cofactor biosynthetic process"/>
    <property type="evidence" value="ECO:0007669"/>
    <property type="project" value="UniProtKB-UniRule"/>
</dbReference>
<evidence type="ECO:0000256" key="1">
    <source>
        <dbReference type="ARBA" id="ARBA00002901"/>
    </source>
</evidence>
<name>A0A1H8EPG8_9SPHN</name>
<keyword evidence="6" id="KW-0500">Molybdenum</keyword>
<comment type="catalytic activity">
    <reaction evidence="5">
        <text>adenylyl-molybdopterin + molybdate = Mo-molybdopterin + AMP + H(+)</text>
        <dbReference type="Rhea" id="RHEA:35047"/>
        <dbReference type="ChEBI" id="CHEBI:15378"/>
        <dbReference type="ChEBI" id="CHEBI:36264"/>
        <dbReference type="ChEBI" id="CHEBI:62727"/>
        <dbReference type="ChEBI" id="CHEBI:71302"/>
        <dbReference type="ChEBI" id="CHEBI:456215"/>
        <dbReference type="EC" id="2.10.1.1"/>
    </reaction>
</comment>
<dbReference type="InterPro" id="IPR005111">
    <property type="entry name" value="MoeA_C_domain_IV"/>
</dbReference>
<comment type="cofactor">
    <cofactor evidence="6">
        <name>Mg(2+)</name>
        <dbReference type="ChEBI" id="CHEBI:18420"/>
    </cofactor>
</comment>
<dbReference type="InterPro" id="IPR005110">
    <property type="entry name" value="MoeA_linker/N"/>
</dbReference>
<dbReference type="Pfam" id="PF00994">
    <property type="entry name" value="MoCF_biosynth"/>
    <property type="match status" value="1"/>
</dbReference>
<evidence type="ECO:0000313" key="8">
    <source>
        <dbReference type="EMBL" id="SEN21004.1"/>
    </source>
</evidence>
<evidence type="ECO:0000313" key="9">
    <source>
        <dbReference type="Proteomes" id="UP000199206"/>
    </source>
</evidence>
<evidence type="ECO:0000256" key="5">
    <source>
        <dbReference type="ARBA" id="ARBA00047317"/>
    </source>
</evidence>
<dbReference type="InterPro" id="IPR036425">
    <property type="entry name" value="MoaB/Mog-like_dom_sf"/>
</dbReference>
<dbReference type="RefSeq" id="WP_093665994.1">
    <property type="nucleotide sequence ID" value="NZ_FOCF01000005.1"/>
</dbReference>
<dbReference type="SUPFAM" id="SSF63882">
    <property type="entry name" value="MoeA N-terminal region -like"/>
    <property type="match status" value="1"/>
</dbReference>
<evidence type="ECO:0000256" key="6">
    <source>
        <dbReference type="RuleBase" id="RU365090"/>
    </source>
</evidence>
<keyword evidence="6" id="KW-0479">Metal-binding</keyword>
<dbReference type="SUPFAM" id="SSF63867">
    <property type="entry name" value="MoeA C-terminal domain-like"/>
    <property type="match status" value="1"/>
</dbReference>
<reference evidence="9" key="1">
    <citation type="submission" date="2016-10" db="EMBL/GenBank/DDBJ databases">
        <authorList>
            <person name="Varghese N."/>
            <person name="Submissions S."/>
        </authorList>
    </citation>
    <scope>NUCLEOTIDE SEQUENCE [LARGE SCALE GENOMIC DNA]</scope>
    <source>
        <strain evidence="9">S6-262</strain>
    </source>
</reference>
<gene>
    <name evidence="8" type="ORF">SAMN05192583_2244</name>
</gene>
<dbReference type="GO" id="GO:0046872">
    <property type="term" value="F:metal ion binding"/>
    <property type="evidence" value="ECO:0007669"/>
    <property type="project" value="UniProtKB-UniRule"/>
</dbReference>
<dbReference type="InterPro" id="IPR001453">
    <property type="entry name" value="MoaB/Mog_dom"/>
</dbReference>
<evidence type="ECO:0000259" key="7">
    <source>
        <dbReference type="SMART" id="SM00852"/>
    </source>
</evidence>
<feature type="domain" description="MoaB/Mog" evidence="7">
    <location>
        <begin position="185"/>
        <end position="321"/>
    </location>
</feature>
<dbReference type="Gene3D" id="3.90.105.10">
    <property type="entry name" value="Molybdopterin biosynthesis moea protein, domain 2"/>
    <property type="match status" value="1"/>
</dbReference>
<evidence type="ECO:0000256" key="2">
    <source>
        <dbReference type="ARBA" id="ARBA00005046"/>
    </source>
</evidence>
<dbReference type="Gene3D" id="2.170.190.11">
    <property type="entry name" value="Molybdopterin biosynthesis moea protein, domain 3"/>
    <property type="match status" value="1"/>
</dbReference>
<dbReference type="EMBL" id="FOCF01000005">
    <property type="protein sequence ID" value="SEN21004.1"/>
    <property type="molecule type" value="Genomic_DNA"/>
</dbReference>
<dbReference type="EC" id="2.10.1.1" evidence="6"/>
<dbReference type="CDD" id="cd00887">
    <property type="entry name" value="MoeA"/>
    <property type="match status" value="1"/>
</dbReference>
<comment type="similarity">
    <text evidence="3 6">Belongs to the MoeA family.</text>
</comment>